<sequence length="184" mass="20419">MIRFVIAGIAASVISGAAMAQSMVVIGNTPASQCYENALWQRAYSSALQPCDLALASDELSARDRHRTLVNRAVIFLHLERPEEALADLDLAHDSGFVAPEIDMNRSAALIRLERYEEAVEAATLALEGGLRDEEKAYFNRAVAYERMGRIAQAYDDFRAATARAPDWDEAREQLERFRVSNGI</sequence>
<keyword evidence="4" id="KW-0732">Signal</keyword>
<dbReference type="PANTHER" id="PTHR46014:SF1">
    <property type="entry name" value="TETRATRICOPEPTIDE REPEAT PROTEIN 1"/>
    <property type="match status" value="1"/>
</dbReference>
<dbReference type="InterPro" id="IPR052769">
    <property type="entry name" value="TPR_domain_protein"/>
</dbReference>
<feature type="repeat" description="TPR" evidence="3">
    <location>
        <begin position="135"/>
        <end position="168"/>
    </location>
</feature>
<dbReference type="InterPro" id="IPR019734">
    <property type="entry name" value="TPR_rpt"/>
</dbReference>
<dbReference type="PROSITE" id="PS50005">
    <property type="entry name" value="TPR"/>
    <property type="match status" value="1"/>
</dbReference>
<proteinExistence type="predicted"/>
<name>A0ABU7LN53_9PROT</name>
<comment type="caution">
    <text evidence="5">The sequence shown here is derived from an EMBL/GenBank/DDBJ whole genome shotgun (WGS) entry which is preliminary data.</text>
</comment>
<dbReference type="Gene3D" id="1.25.40.10">
    <property type="entry name" value="Tetratricopeptide repeat domain"/>
    <property type="match status" value="1"/>
</dbReference>
<dbReference type="InterPro" id="IPR011990">
    <property type="entry name" value="TPR-like_helical_dom_sf"/>
</dbReference>
<dbReference type="SMART" id="SM00028">
    <property type="entry name" value="TPR"/>
    <property type="match status" value="2"/>
</dbReference>
<feature type="signal peptide" evidence="4">
    <location>
        <begin position="1"/>
        <end position="20"/>
    </location>
</feature>
<gene>
    <name evidence="5" type="ORF">V0U79_02965</name>
</gene>
<evidence type="ECO:0000313" key="6">
    <source>
        <dbReference type="Proteomes" id="UP001354971"/>
    </source>
</evidence>
<accession>A0ABU7LN53</accession>
<dbReference type="InterPro" id="IPR013105">
    <property type="entry name" value="TPR_2"/>
</dbReference>
<keyword evidence="1" id="KW-0677">Repeat</keyword>
<dbReference type="Pfam" id="PF07719">
    <property type="entry name" value="TPR_2"/>
    <property type="match status" value="1"/>
</dbReference>
<keyword evidence="6" id="KW-1185">Reference proteome</keyword>
<organism evidence="5 6">
    <name type="scientific">Hyphobacterium lacteum</name>
    <dbReference type="NCBI Taxonomy" id="3116575"/>
    <lineage>
        <taxon>Bacteria</taxon>
        <taxon>Pseudomonadati</taxon>
        <taxon>Pseudomonadota</taxon>
        <taxon>Alphaproteobacteria</taxon>
        <taxon>Maricaulales</taxon>
        <taxon>Maricaulaceae</taxon>
        <taxon>Hyphobacterium</taxon>
    </lineage>
</organism>
<dbReference type="EMBL" id="JAZDRP010000002">
    <property type="protein sequence ID" value="MEE2525312.1"/>
    <property type="molecule type" value="Genomic_DNA"/>
</dbReference>
<evidence type="ECO:0000256" key="4">
    <source>
        <dbReference type="SAM" id="SignalP"/>
    </source>
</evidence>
<keyword evidence="2 3" id="KW-0802">TPR repeat</keyword>
<reference evidence="5 6" key="1">
    <citation type="submission" date="2024-01" db="EMBL/GenBank/DDBJ databases">
        <title>Hyphobacterium bacterium isolated from marine sediment.</title>
        <authorList>
            <person name="Zhao S."/>
        </authorList>
    </citation>
    <scope>NUCLEOTIDE SEQUENCE [LARGE SCALE GENOMIC DNA]</scope>
    <source>
        <strain evidence="6">HN65</strain>
    </source>
</reference>
<evidence type="ECO:0000256" key="2">
    <source>
        <dbReference type="ARBA" id="ARBA00022803"/>
    </source>
</evidence>
<evidence type="ECO:0000313" key="5">
    <source>
        <dbReference type="EMBL" id="MEE2525312.1"/>
    </source>
</evidence>
<protein>
    <submittedName>
        <fullName evidence="5">Tetratricopeptide repeat protein</fullName>
    </submittedName>
</protein>
<dbReference type="SUPFAM" id="SSF48452">
    <property type="entry name" value="TPR-like"/>
    <property type="match status" value="1"/>
</dbReference>
<dbReference type="RefSeq" id="WP_330197975.1">
    <property type="nucleotide sequence ID" value="NZ_JAZDRP010000002.1"/>
</dbReference>
<evidence type="ECO:0000256" key="1">
    <source>
        <dbReference type="ARBA" id="ARBA00022737"/>
    </source>
</evidence>
<evidence type="ECO:0000256" key="3">
    <source>
        <dbReference type="PROSITE-ProRule" id="PRU00339"/>
    </source>
</evidence>
<dbReference type="Proteomes" id="UP001354971">
    <property type="component" value="Unassembled WGS sequence"/>
</dbReference>
<dbReference type="PANTHER" id="PTHR46014">
    <property type="entry name" value="TETRATRICOPEPTIDE REPEAT PROTEIN 1"/>
    <property type="match status" value="1"/>
</dbReference>
<feature type="chain" id="PRO_5045805544" evidence="4">
    <location>
        <begin position="21"/>
        <end position="184"/>
    </location>
</feature>